<keyword evidence="6" id="KW-0472">Membrane</keyword>
<keyword evidence="3" id="KW-1134">Transmembrane beta strand</keyword>
<gene>
    <name evidence="10" type="ORF">GIB67_017099</name>
</gene>
<evidence type="ECO:0000256" key="4">
    <source>
        <dbReference type="ARBA" id="ARBA00022692"/>
    </source>
</evidence>
<dbReference type="Gene3D" id="3.10.20.310">
    <property type="entry name" value="membrane protein fhac"/>
    <property type="match status" value="1"/>
</dbReference>
<evidence type="ECO:0000256" key="6">
    <source>
        <dbReference type="ARBA" id="ARBA00023136"/>
    </source>
</evidence>
<dbReference type="FunFam" id="2.40.160.50:FF:000005">
    <property type="entry name" value="Outer membrane OMP85 family protein"/>
    <property type="match status" value="1"/>
</dbReference>
<proteinExistence type="inferred from homology"/>
<keyword evidence="5" id="KW-1002">Plastid outer membrane</keyword>
<evidence type="ECO:0000256" key="3">
    <source>
        <dbReference type="ARBA" id="ARBA00022452"/>
    </source>
</evidence>
<evidence type="ECO:0000256" key="2">
    <source>
        <dbReference type="ARBA" id="ARBA00010913"/>
    </source>
</evidence>
<keyword evidence="5" id="KW-0934">Plastid</keyword>
<evidence type="ECO:0000256" key="5">
    <source>
        <dbReference type="ARBA" id="ARBA00022805"/>
    </source>
</evidence>
<accession>A0A7J7NCK1</accession>
<evidence type="ECO:0000259" key="9">
    <source>
        <dbReference type="Pfam" id="PF01103"/>
    </source>
</evidence>
<dbReference type="AlphaFoldDB" id="A0A7J7NCK1"/>
<feature type="domain" description="Bacterial surface antigen (D15)" evidence="9">
    <location>
        <begin position="169"/>
        <end position="513"/>
    </location>
</feature>
<evidence type="ECO:0000313" key="11">
    <source>
        <dbReference type="Proteomes" id="UP000541444"/>
    </source>
</evidence>
<evidence type="ECO:0000256" key="1">
    <source>
        <dbReference type="ARBA" id="ARBA00004374"/>
    </source>
</evidence>
<comment type="similarity">
    <text evidence="2">Belongs to the SAM50/omp85 family.</text>
</comment>
<dbReference type="GO" id="GO:0009707">
    <property type="term" value="C:chloroplast outer membrane"/>
    <property type="evidence" value="ECO:0007669"/>
    <property type="project" value="UniProtKB-SubCell"/>
</dbReference>
<dbReference type="FunFam" id="3.10.20.310:FF:000016">
    <property type="entry name" value="Outer membrane OMP85 family protein"/>
    <property type="match status" value="1"/>
</dbReference>
<protein>
    <recommendedName>
        <fullName evidence="9">Bacterial surface antigen (D15) domain-containing protein</fullName>
    </recommendedName>
</protein>
<name>A0A7J7NCK1_9MAGN</name>
<reference evidence="10 11" key="1">
    <citation type="journal article" date="2020" name="IScience">
        <title>Genome Sequencing of the Endangered Kingdonia uniflora (Circaeasteraceae, Ranunculales) Reveals Potential Mechanisms of Evolutionary Specialization.</title>
        <authorList>
            <person name="Sun Y."/>
            <person name="Deng T."/>
            <person name="Zhang A."/>
            <person name="Moore M.J."/>
            <person name="Landis J.B."/>
            <person name="Lin N."/>
            <person name="Zhang H."/>
            <person name="Zhang X."/>
            <person name="Huang J."/>
            <person name="Zhang X."/>
            <person name="Sun H."/>
            <person name="Wang H."/>
        </authorList>
    </citation>
    <scope>NUCLEOTIDE SEQUENCE [LARGE SCALE GENOMIC DNA]</scope>
    <source>
        <strain evidence="10">TB1705</strain>
        <tissue evidence="10">Leaf</tissue>
    </source>
</reference>
<dbReference type="InterPro" id="IPR000184">
    <property type="entry name" value="Bac_surfAg_D15"/>
</dbReference>
<keyword evidence="4" id="KW-0812">Transmembrane</keyword>
<feature type="region of interest" description="Disordered" evidence="8">
    <location>
        <begin position="1"/>
        <end position="42"/>
    </location>
</feature>
<organism evidence="10 11">
    <name type="scientific">Kingdonia uniflora</name>
    <dbReference type="NCBI Taxonomy" id="39325"/>
    <lineage>
        <taxon>Eukaryota</taxon>
        <taxon>Viridiplantae</taxon>
        <taxon>Streptophyta</taxon>
        <taxon>Embryophyta</taxon>
        <taxon>Tracheophyta</taxon>
        <taxon>Spermatophyta</taxon>
        <taxon>Magnoliopsida</taxon>
        <taxon>Ranunculales</taxon>
        <taxon>Circaeasteraceae</taxon>
        <taxon>Kingdonia</taxon>
    </lineage>
</organism>
<dbReference type="InterPro" id="IPR039910">
    <property type="entry name" value="D15-like"/>
</dbReference>
<feature type="compositionally biased region" description="Acidic residues" evidence="8">
    <location>
        <begin position="16"/>
        <end position="34"/>
    </location>
</feature>
<comment type="caution">
    <text evidence="10">The sequence shown here is derived from an EMBL/GenBank/DDBJ whole genome shotgun (WGS) entry which is preliminary data.</text>
</comment>
<dbReference type="OrthoDB" id="1724197at2759"/>
<dbReference type="Pfam" id="PF01103">
    <property type="entry name" value="Omp85"/>
    <property type="match status" value="1"/>
</dbReference>
<sequence length="516" mass="57604">MAISHEEQNPISEDPSNNEEDDEDIEEEEEIEEESNQKSRLISERNQLKSAIRRLSTETVAVRVHDVIIKGNIKTKESLIEAEVETLKKASTMQELFHAASVVNSRLERLEIFESVSITLDAGPRELPGTANVIVEVFETKNPLTGNIGVFTKPEARSWSLEGSLKLKNLFGYADIWDGSWAYGWDQTSELSSGISLPRFKGIKTPLTARVSLLSQDWLKFSSYKERLLGLSVGLFSNRNHDLAYNFTWRNLTDPSQMSSKSIRTQLGHSLLSSVKYTYKVDQRDSPIRPTQGYAFVSTSHVGGLTPDSRSLRFLRQDFDFRYALPLGFYNAALNFGISMGVIFPWGSGFKNTPSPLFERFFLGGNSSPVCMLGSPTTLLGFKSRGLGPTELRRLIVDKSDKGSSDASPVRDVLGGDLALTAFADLSFDLPLKVFRDAGIHGHLFAGAGNLAKLTEKEYRNFSFRKFGQSFRSSVGAGIIVPTHMFRMEVNYCYIVKQLEHDRGKTGVQFSFSTPL</sequence>
<dbReference type="Gene3D" id="2.40.160.50">
    <property type="entry name" value="membrane protein fhac: a member of the omp85/tpsb transporter family"/>
    <property type="match status" value="1"/>
</dbReference>
<dbReference type="PANTHER" id="PTHR12815:SF18">
    <property type="entry name" value="SORTING AND ASSEMBLY MACHINERY COMPONENT 50 HOMOLOG"/>
    <property type="match status" value="1"/>
</dbReference>
<keyword evidence="11" id="KW-1185">Reference proteome</keyword>
<evidence type="ECO:0000256" key="7">
    <source>
        <dbReference type="ARBA" id="ARBA00024013"/>
    </source>
</evidence>
<dbReference type="Proteomes" id="UP000541444">
    <property type="component" value="Unassembled WGS sequence"/>
</dbReference>
<dbReference type="PANTHER" id="PTHR12815">
    <property type="entry name" value="SORTING AND ASSEMBLY MACHINERY SAMM50 PROTEIN FAMILY MEMBER"/>
    <property type="match status" value="1"/>
</dbReference>
<dbReference type="GO" id="GO:0005741">
    <property type="term" value="C:mitochondrial outer membrane"/>
    <property type="evidence" value="ECO:0007669"/>
    <property type="project" value="UniProtKB-SubCell"/>
</dbReference>
<evidence type="ECO:0000313" key="10">
    <source>
        <dbReference type="EMBL" id="KAF6164896.1"/>
    </source>
</evidence>
<evidence type="ECO:0000256" key="8">
    <source>
        <dbReference type="SAM" id="MobiDB-lite"/>
    </source>
</evidence>
<dbReference type="EMBL" id="JACGCM010000882">
    <property type="protein sequence ID" value="KAF6164896.1"/>
    <property type="molecule type" value="Genomic_DNA"/>
</dbReference>
<comment type="subcellular location">
    <subcellularLocation>
        <location evidence="1">Mitochondrion outer membrane</location>
        <topology evidence="1">Multi-pass membrane protein</topology>
    </subcellularLocation>
    <subcellularLocation>
        <location evidence="7">Plastid</location>
        <location evidence="7">Chloroplast outer membrane</location>
    </subcellularLocation>
</comment>